<evidence type="ECO:0000313" key="7">
    <source>
        <dbReference type="Proteomes" id="UP000002051"/>
    </source>
</evidence>
<evidence type="ECO:0000256" key="1">
    <source>
        <dbReference type="ARBA" id="ARBA00001412"/>
    </source>
</evidence>
<dbReference type="InterPro" id="IPR001944">
    <property type="entry name" value="Glycoside_Hdrlase_35"/>
</dbReference>
<evidence type="ECO:0000313" key="6">
    <source>
        <dbReference type="EnsemblPlants" id="AES95171"/>
    </source>
</evidence>
<dbReference type="eggNOG" id="KOG0496">
    <property type="taxonomic scope" value="Eukaryota"/>
</dbReference>
<dbReference type="GO" id="GO:0005975">
    <property type="term" value="P:carbohydrate metabolic process"/>
    <property type="evidence" value="ECO:0007669"/>
    <property type="project" value="InterPro"/>
</dbReference>
<dbReference type="EMBL" id="CM001221">
    <property type="protein sequence ID" value="AES95171.1"/>
    <property type="molecule type" value="Genomic_DNA"/>
</dbReference>
<dbReference type="AlphaFoldDB" id="G7JXK0"/>
<dbReference type="CDD" id="cd22842">
    <property type="entry name" value="Gal_Rha_Lectin_BGal"/>
    <property type="match status" value="1"/>
</dbReference>
<proteinExistence type="inferred from homology"/>
<sequence>MVKGCFFSFYGSVHYPRCPPEMWPDIFKKAKQFNFEGNYDLIKFIKMIGIMICMQHLELVHSLKELPIWLREIPNIIFRSDNQPFMYHMEQFTKMIIKKMRDEKFFPRKQIENEHTAVQQAYKEHGMRYVQWEGNMAVGLDTGVPWIMCKQVNALGPVMNTCNGRYCGDTFSGPNKNSHLNIHLRHYRYRAFGDPPSERTAEDIAIAVARFFSKKGTMANYYMYYGGTNFGRTSSSFVTTQYYDEAPIVEYGLPREPKWGHFRDLHDALKLCQKALLWGTQPVQMLGKDLEVGQKQFGSYVSMLYHTPRAILQPKNNFLVVLEEMGGKLDGIEILTVNRDTICSIAGEHYPPNVETWSRYKGVIRTNVDTPKPAANLVCLDNKTITQVDFASYGDPVGNCGHFILGKCNAPNSQKIVE</sequence>
<evidence type="ECO:0000256" key="2">
    <source>
        <dbReference type="ARBA" id="ARBA00009809"/>
    </source>
</evidence>
<organism evidence="5 7">
    <name type="scientific">Medicago truncatula</name>
    <name type="common">Barrel medic</name>
    <name type="synonym">Medicago tribuloides</name>
    <dbReference type="NCBI Taxonomy" id="3880"/>
    <lineage>
        <taxon>Eukaryota</taxon>
        <taxon>Viridiplantae</taxon>
        <taxon>Streptophyta</taxon>
        <taxon>Embryophyta</taxon>
        <taxon>Tracheophyta</taxon>
        <taxon>Spermatophyta</taxon>
        <taxon>Magnoliopsida</taxon>
        <taxon>eudicotyledons</taxon>
        <taxon>Gunneridae</taxon>
        <taxon>Pentapetalae</taxon>
        <taxon>rosids</taxon>
        <taxon>fabids</taxon>
        <taxon>Fabales</taxon>
        <taxon>Fabaceae</taxon>
        <taxon>Papilionoideae</taxon>
        <taxon>50 kb inversion clade</taxon>
        <taxon>NPAAA clade</taxon>
        <taxon>Hologalegina</taxon>
        <taxon>IRL clade</taxon>
        <taxon>Trifolieae</taxon>
        <taxon>Medicago</taxon>
    </lineage>
</organism>
<evidence type="ECO:0000256" key="3">
    <source>
        <dbReference type="ARBA" id="ARBA00012756"/>
    </source>
</evidence>
<gene>
    <name evidence="5" type="ordered locus">MTR_5g022590</name>
</gene>
<keyword evidence="7" id="KW-1185">Reference proteome</keyword>
<evidence type="ECO:0000259" key="4">
    <source>
        <dbReference type="Pfam" id="PF01301"/>
    </source>
</evidence>
<dbReference type="PANTHER" id="PTHR23421">
    <property type="entry name" value="BETA-GALACTOSIDASE RELATED"/>
    <property type="match status" value="1"/>
</dbReference>
<reference evidence="6" key="3">
    <citation type="submission" date="2015-04" db="UniProtKB">
        <authorList>
            <consortium name="EnsemblPlants"/>
        </authorList>
    </citation>
    <scope>IDENTIFICATION</scope>
    <source>
        <strain evidence="6">cv. Jemalong A17</strain>
    </source>
</reference>
<comment type="similarity">
    <text evidence="2">Belongs to the glycosyl hydrolase 35 family.</text>
</comment>
<dbReference type="PaxDb" id="3880-AES95171"/>
<dbReference type="STRING" id="3880.G7JXK0"/>
<reference evidence="5 7" key="1">
    <citation type="journal article" date="2011" name="Nature">
        <title>The Medicago genome provides insight into the evolution of rhizobial symbioses.</title>
        <authorList>
            <person name="Young N.D."/>
            <person name="Debelle F."/>
            <person name="Oldroyd G.E."/>
            <person name="Geurts R."/>
            <person name="Cannon S.B."/>
            <person name="Udvardi M.K."/>
            <person name="Benedito V.A."/>
            <person name="Mayer K.F."/>
            <person name="Gouzy J."/>
            <person name="Schoof H."/>
            <person name="Van de Peer Y."/>
            <person name="Proost S."/>
            <person name="Cook D.R."/>
            <person name="Meyers B.C."/>
            <person name="Spannagl M."/>
            <person name="Cheung F."/>
            <person name="De Mita S."/>
            <person name="Krishnakumar V."/>
            <person name="Gundlach H."/>
            <person name="Zhou S."/>
            <person name="Mudge J."/>
            <person name="Bharti A.K."/>
            <person name="Murray J.D."/>
            <person name="Naoumkina M.A."/>
            <person name="Rosen B."/>
            <person name="Silverstein K.A."/>
            <person name="Tang H."/>
            <person name="Rombauts S."/>
            <person name="Zhao P.X."/>
            <person name="Zhou P."/>
            <person name="Barbe V."/>
            <person name="Bardou P."/>
            <person name="Bechner M."/>
            <person name="Bellec A."/>
            <person name="Berger A."/>
            <person name="Berges H."/>
            <person name="Bidwell S."/>
            <person name="Bisseling T."/>
            <person name="Choisne N."/>
            <person name="Couloux A."/>
            <person name="Denny R."/>
            <person name="Deshpande S."/>
            <person name="Dai X."/>
            <person name="Doyle J.J."/>
            <person name="Dudez A.M."/>
            <person name="Farmer A.D."/>
            <person name="Fouteau S."/>
            <person name="Franken C."/>
            <person name="Gibelin C."/>
            <person name="Gish J."/>
            <person name="Goldstein S."/>
            <person name="Gonzalez A.J."/>
            <person name="Green P.J."/>
            <person name="Hallab A."/>
            <person name="Hartog M."/>
            <person name="Hua A."/>
            <person name="Humphray S.J."/>
            <person name="Jeong D.H."/>
            <person name="Jing Y."/>
            <person name="Jocker A."/>
            <person name="Kenton S.M."/>
            <person name="Kim D.J."/>
            <person name="Klee K."/>
            <person name="Lai H."/>
            <person name="Lang C."/>
            <person name="Lin S."/>
            <person name="Macmil S.L."/>
            <person name="Magdelenat G."/>
            <person name="Matthews L."/>
            <person name="McCorrison J."/>
            <person name="Monaghan E.L."/>
            <person name="Mun J.H."/>
            <person name="Najar F.Z."/>
            <person name="Nicholson C."/>
            <person name="Noirot C."/>
            <person name="O'Bleness M."/>
            <person name="Paule C.R."/>
            <person name="Poulain J."/>
            <person name="Prion F."/>
            <person name="Qin B."/>
            <person name="Qu C."/>
            <person name="Retzel E.F."/>
            <person name="Riddle C."/>
            <person name="Sallet E."/>
            <person name="Samain S."/>
            <person name="Samson N."/>
            <person name="Sanders I."/>
            <person name="Saurat O."/>
            <person name="Scarpelli C."/>
            <person name="Schiex T."/>
            <person name="Segurens B."/>
            <person name="Severin A.J."/>
            <person name="Sherrier D.J."/>
            <person name="Shi R."/>
            <person name="Sims S."/>
            <person name="Singer S.R."/>
            <person name="Sinharoy S."/>
            <person name="Sterck L."/>
            <person name="Viollet A."/>
            <person name="Wang B.B."/>
            <person name="Wang K."/>
            <person name="Wang M."/>
            <person name="Wang X."/>
            <person name="Warfsmann J."/>
            <person name="Weissenbach J."/>
            <person name="White D.D."/>
            <person name="White J.D."/>
            <person name="Wiley G.B."/>
            <person name="Wincker P."/>
            <person name="Xing Y."/>
            <person name="Yang L."/>
            <person name="Yao Z."/>
            <person name="Ying F."/>
            <person name="Zhai J."/>
            <person name="Zhou L."/>
            <person name="Zuber A."/>
            <person name="Denarie J."/>
            <person name="Dixon R.A."/>
            <person name="May G.D."/>
            <person name="Schwartz D.C."/>
            <person name="Rogers J."/>
            <person name="Quetier F."/>
            <person name="Town C.D."/>
            <person name="Roe B.A."/>
        </authorList>
    </citation>
    <scope>NUCLEOTIDE SEQUENCE [LARGE SCALE GENOMIC DNA]</scope>
    <source>
        <strain evidence="5">A17</strain>
        <strain evidence="6 7">cv. Jemalong A17</strain>
    </source>
</reference>
<dbReference type="InterPro" id="IPR031330">
    <property type="entry name" value="Gly_Hdrlase_35_cat"/>
</dbReference>
<dbReference type="SUPFAM" id="SSF51445">
    <property type="entry name" value="(Trans)glycosidases"/>
    <property type="match status" value="1"/>
</dbReference>
<name>G7JXK0_MEDTR</name>
<dbReference type="EC" id="3.2.1.23" evidence="3"/>
<dbReference type="GO" id="GO:0004565">
    <property type="term" value="F:beta-galactosidase activity"/>
    <property type="evidence" value="ECO:0007669"/>
    <property type="project" value="UniProtKB-EC"/>
</dbReference>
<dbReference type="InterPro" id="IPR017853">
    <property type="entry name" value="GH"/>
</dbReference>
<feature type="domain" description="Glycoside hydrolase 35 catalytic" evidence="4">
    <location>
        <begin position="31"/>
        <end position="268"/>
    </location>
</feature>
<protein>
    <recommendedName>
        <fullName evidence="3">beta-galactosidase</fullName>
        <ecNumber evidence="3">3.2.1.23</ecNumber>
    </recommendedName>
</protein>
<dbReference type="Gene3D" id="3.20.20.80">
    <property type="entry name" value="Glycosidases"/>
    <property type="match status" value="1"/>
</dbReference>
<evidence type="ECO:0000313" key="5">
    <source>
        <dbReference type="EMBL" id="AES95171.1"/>
    </source>
</evidence>
<comment type="catalytic activity">
    <reaction evidence="1">
        <text>Hydrolysis of terminal non-reducing beta-D-galactose residues in beta-D-galactosides.</text>
        <dbReference type="EC" id="3.2.1.23"/>
    </reaction>
</comment>
<reference evidence="5 7" key="2">
    <citation type="journal article" date="2014" name="BMC Genomics">
        <title>An improved genome release (version Mt4.0) for the model legume Medicago truncatula.</title>
        <authorList>
            <person name="Tang H."/>
            <person name="Krishnakumar V."/>
            <person name="Bidwell S."/>
            <person name="Rosen B."/>
            <person name="Chan A."/>
            <person name="Zhou S."/>
            <person name="Gentzbittel L."/>
            <person name="Childs K.L."/>
            <person name="Yandell M."/>
            <person name="Gundlach H."/>
            <person name="Mayer K.F."/>
            <person name="Schwartz D.C."/>
            <person name="Town C.D."/>
        </authorList>
    </citation>
    <scope>GENOME REANNOTATION</scope>
    <source>
        <strain evidence="6 7">cv. Jemalong A17</strain>
    </source>
</reference>
<accession>G7JXK0</accession>
<keyword evidence="5" id="KW-0378">Hydrolase</keyword>
<dbReference type="HOGENOM" id="CLU_007853_9_4_1"/>
<dbReference type="Pfam" id="PF01301">
    <property type="entry name" value="Glyco_hydro_35"/>
    <property type="match status" value="1"/>
</dbReference>
<dbReference type="OMA" id="GTENECN"/>
<dbReference type="EnsemblPlants" id="AES95171">
    <property type="protein sequence ID" value="AES95171"/>
    <property type="gene ID" value="MTR_5g022590"/>
</dbReference>
<dbReference type="Proteomes" id="UP000002051">
    <property type="component" value="Chromosome 5"/>
</dbReference>